<dbReference type="EMBL" id="BOPF01000007">
    <property type="protein sequence ID" value="GIJ45327.1"/>
    <property type="molecule type" value="Genomic_DNA"/>
</dbReference>
<gene>
    <name evidence="2" type="ORF">Val02_22130</name>
</gene>
<keyword evidence="1" id="KW-0732">Signal</keyword>
<feature type="chain" id="PRO_5035322075" evidence="1">
    <location>
        <begin position="32"/>
        <end position="253"/>
    </location>
</feature>
<dbReference type="Proteomes" id="UP000619260">
    <property type="component" value="Unassembled WGS sequence"/>
</dbReference>
<dbReference type="PANTHER" id="PTHR34387">
    <property type="entry name" value="SLR1258 PROTEIN"/>
    <property type="match status" value="1"/>
</dbReference>
<dbReference type="RefSeq" id="WP_203898889.1">
    <property type="nucleotide sequence ID" value="NZ_BOPF01000007.1"/>
</dbReference>
<dbReference type="Pfam" id="PF04402">
    <property type="entry name" value="SIMPL"/>
    <property type="match status" value="1"/>
</dbReference>
<reference evidence="2" key="1">
    <citation type="submission" date="2021-01" db="EMBL/GenBank/DDBJ databases">
        <title>Whole genome shotgun sequence of Virgisporangium aliadipatigenens NBRC 105644.</title>
        <authorList>
            <person name="Komaki H."/>
            <person name="Tamura T."/>
        </authorList>
    </citation>
    <scope>NUCLEOTIDE SEQUENCE</scope>
    <source>
        <strain evidence="2">NBRC 105644</strain>
    </source>
</reference>
<dbReference type="Gene3D" id="3.30.70.2970">
    <property type="entry name" value="Protein of unknown function (DUF541), domain 2"/>
    <property type="match status" value="1"/>
</dbReference>
<keyword evidence="3" id="KW-1185">Reference proteome</keyword>
<keyword evidence="2" id="KW-0449">Lipoprotein</keyword>
<accession>A0A8J4DQF1</accession>
<proteinExistence type="predicted"/>
<organism evidence="2 3">
    <name type="scientific">Virgisporangium aliadipatigenens</name>
    <dbReference type="NCBI Taxonomy" id="741659"/>
    <lineage>
        <taxon>Bacteria</taxon>
        <taxon>Bacillati</taxon>
        <taxon>Actinomycetota</taxon>
        <taxon>Actinomycetes</taxon>
        <taxon>Micromonosporales</taxon>
        <taxon>Micromonosporaceae</taxon>
        <taxon>Virgisporangium</taxon>
    </lineage>
</organism>
<evidence type="ECO:0000256" key="1">
    <source>
        <dbReference type="SAM" id="SignalP"/>
    </source>
</evidence>
<evidence type="ECO:0000313" key="2">
    <source>
        <dbReference type="EMBL" id="GIJ45327.1"/>
    </source>
</evidence>
<dbReference type="GO" id="GO:0006974">
    <property type="term" value="P:DNA damage response"/>
    <property type="evidence" value="ECO:0007669"/>
    <property type="project" value="TreeGrafter"/>
</dbReference>
<dbReference type="InterPro" id="IPR007497">
    <property type="entry name" value="SIMPL/DUF541"/>
</dbReference>
<dbReference type="InterPro" id="IPR052022">
    <property type="entry name" value="26kDa_periplasmic_antigen"/>
</dbReference>
<name>A0A8J4DQF1_9ACTN</name>
<dbReference type="PROSITE" id="PS00430">
    <property type="entry name" value="TONB_DEPENDENT_REC_1"/>
    <property type="match status" value="1"/>
</dbReference>
<evidence type="ECO:0000313" key="3">
    <source>
        <dbReference type="Proteomes" id="UP000619260"/>
    </source>
</evidence>
<dbReference type="PANTHER" id="PTHR34387:SF1">
    <property type="entry name" value="PERIPLASMIC IMMUNOGENIC PROTEIN"/>
    <property type="match status" value="1"/>
</dbReference>
<sequence length="253" mass="26099">MFRSRATTPALIALTVLAVLSASLPGGPAAAAANPRSAEKPLESVLVTGTGEVYGEPDTLTADFAVETGAPTVDEALNLANTAAARMRDTLRRAGLAAADLQTSHVGIGPQRDDDGTVTGYTVNQGLAATIRDLPRAGSLMSETIAAGGDAARLNGVSFAIEDDAALLTRARRNAFADARTKAETYAREAGRPLGRVVTVSEVIADHMRTGGQDLKVGAGAPLPIEPGRLRLAVTVTVEWAFQPAPARHTAVL</sequence>
<dbReference type="AlphaFoldDB" id="A0A8J4DQF1"/>
<dbReference type="Gene3D" id="3.30.110.170">
    <property type="entry name" value="Protein of unknown function (DUF541), domain 1"/>
    <property type="match status" value="1"/>
</dbReference>
<comment type="caution">
    <text evidence="2">The sequence shown here is derived from an EMBL/GenBank/DDBJ whole genome shotgun (WGS) entry which is preliminary data.</text>
</comment>
<protein>
    <submittedName>
        <fullName evidence="2">Putative conserved lipoprotein LpqG</fullName>
    </submittedName>
</protein>
<dbReference type="InterPro" id="IPR010916">
    <property type="entry name" value="TonB_box_CS"/>
</dbReference>
<feature type="signal peptide" evidence="1">
    <location>
        <begin position="1"/>
        <end position="31"/>
    </location>
</feature>